<evidence type="ECO:0000256" key="11">
    <source>
        <dbReference type="HAMAP-Rule" id="MF_00418"/>
    </source>
</evidence>
<evidence type="ECO:0000256" key="10">
    <source>
        <dbReference type="ARBA" id="ARBA00047836"/>
    </source>
</evidence>
<comment type="similarity">
    <text evidence="11">Belongs to the DapA family.</text>
</comment>
<dbReference type="STRING" id="553466.SAMN04487950_2219"/>
<evidence type="ECO:0000256" key="2">
    <source>
        <dbReference type="ARBA" id="ARBA00005120"/>
    </source>
</evidence>
<sequence length="303" mass="32732">MTETHFSGVYPAMTTPFTPEGDIDFEQLQTDARRLVDAGVDGLVPVGSTGESATLTHDEHVEVVEAVIEAVDDVPVIAGSGSNSTREALELSKRSADAGADGLLLISPYYNKPEPAGMEEHYRTIADAVDVPQIVYNVPSRTGRNIDVDTVVSLASHENIAGYKAASGDLNRVSEVVERTRDEAFDVLSGDDGLTLPVLSVGGTGTISVVANIEPERTCALVGAALSGDFERARAIHHELGPLTRQLFVETNPIPVKEAMQMRGHGSARMRPPLSRLSEEHRDRLRELLSELEGRELEQEAER</sequence>
<feature type="region of interest" description="Disordered" evidence="14">
    <location>
        <begin position="260"/>
        <end position="282"/>
    </location>
</feature>
<comment type="pathway">
    <text evidence="2 11">Amino-acid biosynthesis; L-lysine biosynthesis via DAP pathway; (S)-tetrahydrodipicolinate from L-aspartate: step 3/4.</text>
</comment>
<evidence type="ECO:0000256" key="8">
    <source>
        <dbReference type="ARBA" id="ARBA00023239"/>
    </source>
</evidence>
<comment type="catalytic activity">
    <reaction evidence="10 11">
        <text>L-aspartate 4-semialdehyde + pyruvate = (2S,4S)-4-hydroxy-2,3,4,5-tetrahydrodipicolinate + H2O + H(+)</text>
        <dbReference type="Rhea" id="RHEA:34171"/>
        <dbReference type="ChEBI" id="CHEBI:15361"/>
        <dbReference type="ChEBI" id="CHEBI:15377"/>
        <dbReference type="ChEBI" id="CHEBI:15378"/>
        <dbReference type="ChEBI" id="CHEBI:67139"/>
        <dbReference type="ChEBI" id="CHEBI:537519"/>
        <dbReference type="EC" id="4.3.3.7"/>
    </reaction>
</comment>
<comment type="subunit">
    <text evidence="11">Homotetramer; dimer of dimers.</text>
</comment>
<keyword evidence="6 11" id="KW-0220">Diaminopimelate biosynthesis</keyword>
<evidence type="ECO:0000256" key="3">
    <source>
        <dbReference type="ARBA" id="ARBA00012086"/>
    </source>
</evidence>
<evidence type="ECO:0000256" key="13">
    <source>
        <dbReference type="PIRSR" id="PIRSR001365-2"/>
    </source>
</evidence>
<dbReference type="HAMAP" id="MF_00418">
    <property type="entry name" value="DapA"/>
    <property type="match status" value="1"/>
</dbReference>
<dbReference type="RefSeq" id="WP_089869322.1">
    <property type="nucleotide sequence ID" value="NZ_FOTC01000002.1"/>
</dbReference>
<dbReference type="PIRSF" id="PIRSF001365">
    <property type="entry name" value="DHDPS"/>
    <property type="match status" value="1"/>
</dbReference>
<dbReference type="Proteomes" id="UP000199607">
    <property type="component" value="Unassembled WGS sequence"/>
</dbReference>
<evidence type="ECO:0000256" key="6">
    <source>
        <dbReference type="ARBA" id="ARBA00022915"/>
    </source>
</evidence>
<comment type="caution">
    <text evidence="11">Was originally thought to be a dihydrodipicolinate synthase (DHDPS), catalyzing the condensation of (S)-aspartate-beta-semialdehyde [(S)-ASA] and pyruvate to dihydrodipicolinate (DHDP). However, it was shown in E.coli that the product of the enzymatic reaction is not dihydrodipicolinate but in fact (4S)-4-hydroxy-2,3,4,5-tetrahydro-(2S)-dipicolinic acid (HTPA), and that the consecutive dehydration reaction leading to DHDP is not spontaneous but catalyzed by DapB.</text>
</comment>
<feature type="binding site" evidence="11 13">
    <location>
        <position position="207"/>
    </location>
    <ligand>
        <name>pyruvate</name>
        <dbReference type="ChEBI" id="CHEBI:15361"/>
    </ligand>
</feature>
<name>A0A1I4EJ72_9EURY</name>
<keyword evidence="9 11" id="KW-0704">Schiff base</keyword>
<keyword evidence="5 11" id="KW-0028">Amino-acid biosynthesis</keyword>
<dbReference type="InterPro" id="IPR020624">
    <property type="entry name" value="Schiff_base-form_aldolases_CS"/>
</dbReference>
<dbReference type="PROSITE" id="PS00665">
    <property type="entry name" value="DHDPS_1"/>
    <property type="match status" value="1"/>
</dbReference>
<evidence type="ECO:0000313" key="15">
    <source>
        <dbReference type="EMBL" id="SFL05784.1"/>
    </source>
</evidence>
<keyword evidence="8 11" id="KW-0456">Lyase</keyword>
<gene>
    <name evidence="11" type="primary">dapA</name>
    <name evidence="15" type="ORF">SAMN04487950_2219</name>
</gene>
<dbReference type="GO" id="GO:0009089">
    <property type="term" value="P:lysine biosynthetic process via diaminopimelate"/>
    <property type="evidence" value="ECO:0007669"/>
    <property type="project" value="UniProtKB-UniRule"/>
</dbReference>
<accession>A0A1I4EJ72</accession>
<dbReference type="SUPFAM" id="SSF51569">
    <property type="entry name" value="Aldolase"/>
    <property type="match status" value="1"/>
</dbReference>
<dbReference type="InterPro" id="IPR005263">
    <property type="entry name" value="DapA"/>
</dbReference>
<proteinExistence type="inferred from homology"/>
<evidence type="ECO:0000256" key="1">
    <source>
        <dbReference type="ARBA" id="ARBA00003294"/>
    </source>
</evidence>
<evidence type="ECO:0000256" key="9">
    <source>
        <dbReference type="ARBA" id="ARBA00023270"/>
    </source>
</evidence>
<dbReference type="NCBIfam" id="TIGR00674">
    <property type="entry name" value="dapA"/>
    <property type="match status" value="1"/>
</dbReference>
<dbReference type="InterPro" id="IPR013785">
    <property type="entry name" value="Aldolase_TIM"/>
</dbReference>
<evidence type="ECO:0000256" key="5">
    <source>
        <dbReference type="ARBA" id="ARBA00022605"/>
    </source>
</evidence>
<comment type="subcellular location">
    <subcellularLocation>
        <location evidence="11">Cytoplasm</location>
    </subcellularLocation>
</comment>
<evidence type="ECO:0000256" key="7">
    <source>
        <dbReference type="ARBA" id="ARBA00023154"/>
    </source>
</evidence>
<keyword evidence="7 11" id="KW-0457">Lysine biosynthesis</keyword>
<evidence type="ECO:0000256" key="12">
    <source>
        <dbReference type="PIRSR" id="PIRSR001365-1"/>
    </source>
</evidence>
<keyword evidence="4 11" id="KW-0963">Cytoplasm</keyword>
<feature type="binding site" evidence="11 13">
    <location>
        <position position="49"/>
    </location>
    <ligand>
        <name>pyruvate</name>
        <dbReference type="ChEBI" id="CHEBI:15361"/>
    </ligand>
</feature>
<feature type="site" description="Part of a proton relay during catalysis" evidence="11">
    <location>
        <position position="110"/>
    </location>
</feature>
<dbReference type="GO" id="GO:0008675">
    <property type="term" value="F:2-dehydro-3-deoxy-phosphogluconate aldolase activity"/>
    <property type="evidence" value="ECO:0007669"/>
    <property type="project" value="UniProtKB-ARBA"/>
</dbReference>
<dbReference type="SMART" id="SM01130">
    <property type="entry name" value="DHDPS"/>
    <property type="match status" value="1"/>
</dbReference>
<dbReference type="PANTHER" id="PTHR12128">
    <property type="entry name" value="DIHYDRODIPICOLINATE SYNTHASE"/>
    <property type="match status" value="1"/>
</dbReference>
<dbReference type="GO" id="GO:0005737">
    <property type="term" value="C:cytoplasm"/>
    <property type="evidence" value="ECO:0007669"/>
    <property type="project" value="UniProtKB-SubCell"/>
</dbReference>
<feature type="active site" description="Proton donor/acceptor" evidence="11 12">
    <location>
        <position position="136"/>
    </location>
</feature>
<feature type="site" description="Part of a proton relay during catalysis" evidence="11">
    <location>
        <position position="48"/>
    </location>
</feature>
<dbReference type="UniPathway" id="UPA00034">
    <property type="reaction ID" value="UER00017"/>
</dbReference>
<dbReference type="GO" id="GO:0008840">
    <property type="term" value="F:4-hydroxy-tetrahydrodipicolinate synthase activity"/>
    <property type="evidence" value="ECO:0007669"/>
    <property type="project" value="UniProtKB-UniRule"/>
</dbReference>
<evidence type="ECO:0000313" key="16">
    <source>
        <dbReference type="Proteomes" id="UP000199607"/>
    </source>
</evidence>
<reference evidence="16" key="1">
    <citation type="submission" date="2016-10" db="EMBL/GenBank/DDBJ databases">
        <authorList>
            <person name="Varghese N."/>
            <person name="Submissions S."/>
        </authorList>
    </citation>
    <scope>NUCLEOTIDE SEQUENCE [LARGE SCALE GENOMIC DNA]</scope>
    <source>
        <strain evidence="16">CGMCC 1.7738</strain>
    </source>
</reference>
<dbReference type="PRINTS" id="PR00146">
    <property type="entry name" value="DHPICSNTHASE"/>
</dbReference>
<evidence type="ECO:0000256" key="14">
    <source>
        <dbReference type="SAM" id="MobiDB-lite"/>
    </source>
</evidence>
<feature type="active site" description="Schiff-base intermediate with substrate" evidence="11 12">
    <location>
        <position position="164"/>
    </location>
</feature>
<dbReference type="AlphaFoldDB" id="A0A1I4EJ72"/>
<protein>
    <recommendedName>
        <fullName evidence="3 11">4-hydroxy-tetrahydrodipicolinate synthase</fullName>
        <shortName evidence="11">HTPA synthase</shortName>
        <ecNumber evidence="3 11">4.3.3.7</ecNumber>
    </recommendedName>
</protein>
<evidence type="ECO:0000256" key="4">
    <source>
        <dbReference type="ARBA" id="ARBA00022490"/>
    </source>
</evidence>
<dbReference type="PANTHER" id="PTHR12128:SF66">
    <property type="entry name" value="4-HYDROXY-2-OXOGLUTARATE ALDOLASE, MITOCHONDRIAL"/>
    <property type="match status" value="1"/>
</dbReference>
<dbReference type="EC" id="4.3.3.7" evidence="3 11"/>
<dbReference type="InterPro" id="IPR002220">
    <property type="entry name" value="DapA-like"/>
</dbReference>
<comment type="function">
    <text evidence="1 11">Catalyzes the condensation of (S)-aspartate-beta-semialdehyde [(S)-ASA] and pyruvate to 4-hydroxy-tetrahydrodipicolinate (HTPA).</text>
</comment>
<dbReference type="Pfam" id="PF00701">
    <property type="entry name" value="DHDPS"/>
    <property type="match status" value="1"/>
</dbReference>
<dbReference type="EMBL" id="FOTC01000002">
    <property type="protein sequence ID" value="SFL05784.1"/>
    <property type="molecule type" value="Genomic_DNA"/>
</dbReference>
<dbReference type="GO" id="GO:0019877">
    <property type="term" value="P:diaminopimelate biosynthetic process"/>
    <property type="evidence" value="ECO:0007669"/>
    <property type="project" value="UniProtKB-UniRule"/>
</dbReference>
<dbReference type="CDD" id="cd00950">
    <property type="entry name" value="DHDPS"/>
    <property type="match status" value="1"/>
</dbReference>
<organism evidence="15 16">
    <name type="scientific">Halogranum rubrum</name>
    <dbReference type="NCBI Taxonomy" id="553466"/>
    <lineage>
        <taxon>Archaea</taxon>
        <taxon>Methanobacteriati</taxon>
        <taxon>Methanobacteriota</taxon>
        <taxon>Stenosarchaea group</taxon>
        <taxon>Halobacteria</taxon>
        <taxon>Halobacteriales</taxon>
        <taxon>Haloferacaceae</taxon>
    </lineage>
</organism>
<keyword evidence="16" id="KW-1185">Reference proteome</keyword>
<dbReference type="Gene3D" id="3.20.20.70">
    <property type="entry name" value="Aldolase class I"/>
    <property type="match status" value="1"/>
</dbReference>